<gene>
    <name evidence="2" type="ORF">HU200_031201</name>
</gene>
<dbReference type="Pfam" id="PF05056">
    <property type="entry name" value="DUF674"/>
    <property type="match status" value="1"/>
</dbReference>
<sequence>MAPTCPKASRGWTRPTSTPLAPRLLSPAGGYETGTLLQLQASSSSLAAALAPVTAVKVYQCSDGCSDDCYNYVAVVKNTPCRLCHGPMNEPMEVVGSSDPSSGGHGEAAAEDGQGQAPDAVLAGMGFVQVVVTYTIMDDLAVAPMSTISGIAVLRGFGVTDLGSLQEKAVRVGYNEGVEMLRASLQSKTVLTDVFLRKNMGKDAAAARSNSKKLKAAPSKNKKSKKRK</sequence>
<comment type="caution">
    <text evidence="2">The sequence shown here is derived from an EMBL/GenBank/DDBJ whole genome shotgun (WGS) entry which is preliminary data.</text>
</comment>
<name>A0A835EQE1_9POAL</name>
<dbReference type="PANTHER" id="PTHR33103:SF52">
    <property type="entry name" value="OS01G0154100 PROTEIN"/>
    <property type="match status" value="1"/>
</dbReference>
<evidence type="ECO:0000313" key="2">
    <source>
        <dbReference type="EMBL" id="KAF8704956.1"/>
    </source>
</evidence>
<dbReference type="EMBL" id="JACEFO010001770">
    <property type="protein sequence ID" value="KAF8704956.1"/>
    <property type="molecule type" value="Genomic_DNA"/>
</dbReference>
<keyword evidence="3" id="KW-1185">Reference proteome</keyword>
<evidence type="ECO:0000313" key="3">
    <source>
        <dbReference type="Proteomes" id="UP000636709"/>
    </source>
</evidence>
<protein>
    <submittedName>
        <fullName evidence="2">Uncharacterized protein</fullName>
    </submittedName>
</protein>
<proteinExistence type="predicted"/>
<feature type="region of interest" description="Disordered" evidence="1">
    <location>
        <begin position="1"/>
        <end position="24"/>
    </location>
</feature>
<reference evidence="2" key="1">
    <citation type="submission" date="2020-07" db="EMBL/GenBank/DDBJ databases">
        <title>Genome sequence and genetic diversity analysis of an under-domesticated orphan crop, white fonio (Digitaria exilis).</title>
        <authorList>
            <person name="Bennetzen J.L."/>
            <person name="Chen S."/>
            <person name="Ma X."/>
            <person name="Wang X."/>
            <person name="Yssel A.E.J."/>
            <person name="Chaluvadi S.R."/>
            <person name="Johnson M."/>
            <person name="Gangashetty P."/>
            <person name="Hamidou F."/>
            <person name="Sanogo M.D."/>
            <person name="Zwaenepoel A."/>
            <person name="Wallace J."/>
            <person name="Van De Peer Y."/>
            <person name="Van Deynze A."/>
        </authorList>
    </citation>
    <scope>NUCLEOTIDE SEQUENCE</scope>
    <source>
        <tissue evidence="2">Leaves</tissue>
    </source>
</reference>
<dbReference type="InterPro" id="IPR007750">
    <property type="entry name" value="DUF674"/>
</dbReference>
<feature type="region of interest" description="Disordered" evidence="1">
    <location>
        <begin position="94"/>
        <end position="114"/>
    </location>
</feature>
<feature type="region of interest" description="Disordered" evidence="1">
    <location>
        <begin position="202"/>
        <end position="228"/>
    </location>
</feature>
<dbReference type="AlphaFoldDB" id="A0A835EQE1"/>
<dbReference type="Proteomes" id="UP000636709">
    <property type="component" value="Unassembled WGS sequence"/>
</dbReference>
<dbReference type="OrthoDB" id="663676at2759"/>
<accession>A0A835EQE1</accession>
<evidence type="ECO:0000256" key="1">
    <source>
        <dbReference type="SAM" id="MobiDB-lite"/>
    </source>
</evidence>
<organism evidence="2 3">
    <name type="scientific">Digitaria exilis</name>
    <dbReference type="NCBI Taxonomy" id="1010633"/>
    <lineage>
        <taxon>Eukaryota</taxon>
        <taxon>Viridiplantae</taxon>
        <taxon>Streptophyta</taxon>
        <taxon>Embryophyta</taxon>
        <taxon>Tracheophyta</taxon>
        <taxon>Spermatophyta</taxon>
        <taxon>Magnoliopsida</taxon>
        <taxon>Liliopsida</taxon>
        <taxon>Poales</taxon>
        <taxon>Poaceae</taxon>
        <taxon>PACMAD clade</taxon>
        <taxon>Panicoideae</taxon>
        <taxon>Panicodae</taxon>
        <taxon>Paniceae</taxon>
        <taxon>Anthephorinae</taxon>
        <taxon>Digitaria</taxon>
    </lineage>
</organism>
<dbReference type="PANTHER" id="PTHR33103">
    <property type="entry name" value="OS01G0153900 PROTEIN"/>
    <property type="match status" value="1"/>
</dbReference>
<feature type="compositionally biased region" description="Basic residues" evidence="1">
    <location>
        <begin position="210"/>
        <end position="228"/>
    </location>
</feature>